<dbReference type="EMBL" id="CP000474">
    <property type="protein sequence ID" value="ABM08120.1"/>
    <property type="molecule type" value="Genomic_DNA"/>
</dbReference>
<dbReference type="KEGG" id="aau:AAur_0400"/>
<organism evidence="2 3">
    <name type="scientific">Paenarthrobacter aurescens (strain TC1)</name>
    <dbReference type="NCBI Taxonomy" id="290340"/>
    <lineage>
        <taxon>Bacteria</taxon>
        <taxon>Bacillati</taxon>
        <taxon>Actinomycetota</taxon>
        <taxon>Actinomycetes</taxon>
        <taxon>Micrococcales</taxon>
        <taxon>Micrococcaceae</taxon>
        <taxon>Paenarthrobacter</taxon>
    </lineage>
</organism>
<evidence type="ECO:0000256" key="1">
    <source>
        <dbReference type="SAM" id="MobiDB-lite"/>
    </source>
</evidence>
<dbReference type="STRING" id="290340.AAur_0400"/>
<sequence>MMGIFVTPRSLFATQAPGRGKCSRTYGVRHVHANDVVGLTVNRSNNSIHNREHPQRGRSSMKARGAVLSRRSAHTATVTDWKTLKVGERVEVVKYAHVIAAGRIEEISSSGNVVWLEHAGPGVTEEGKELFMKSDGVTLRRA</sequence>
<keyword evidence="3" id="KW-1185">Reference proteome</keyword>
<dbReference type="HOGENOM" id="CLU_1821415_0_0_11"/>
<feature type="region of interest" description="Disordered" evidence="1">
    <location>
        <begin position="45"/>
        <end position="64"/>
    </location>
</feature>
<gene>
    <name evidence="2" type="ordered locus">AAur_0400</name>
</gene>
<accession>A1R1V1</accession>
<proteinExistence type="predicted"/>
<protein>
    <submittedName>
        <fullName evidence="2">Uncharacterized protein</fullName>
    </submittedName>
</protein>
<evidence type="ECO:0000313" key="3">
    <source>
        <dbReference type="Proteomes" id="UP000000637"/>
    </source>
</evidence>
<name>A1R1V1_PAEAT</name>
<evidence type="ECO:0000313" key="2">
    <source>
        <dbReference type="EMBL" id="ABM08120.1"/>
    </source>
</evidence>
<reference evidence="2 3" key="1">
    <citation type="journal article" date="2006" name="PLoS Genet.">
        <title>Secrets of soil survival revealed by the genome sequence of Arthrobacter aurescens TC1.</title>
        <authorList>
            <person name="Mongodin E.F."/>
            <person name="Shapir N."/>
            <person name="Daugherty S.C."/>
            <person name="DeBoy R.T."/>
            <person name="Emerson J.B."/>
            <person name="Shvartzbeyn A."/>
            <person name="Radune D."/>
            <person name="Vamathevan J."/>
            <person name="Riggs F."/>
            <person name="Grinberg V."/>
            <person name="Khouri H."/>
            <person name="Wackett L.P."/>
            <person name="Nelson K.E."/>
            <person name="Sadowsky M.J."/>
        </authorList>
    </citation>
    <scope>NUCLEOTIDE SEQUENCE [LARGE SCALE GENOMIC DNA]</scope>
    <source>
        <strain evidence="2 3">TC1</strain>
    </source>
</reference>
<dbReference type="AlphaFoldDB" id="A1R1V1"/>
<dbReference type="Proteomes" id="UP000000637">
    <property type="component" value="Chromosome"/>
</dbReference>